<sequence>MVLNRDVYVLPRNPTEAERLQAQNDHYRSSFGGLLVHPSIQLHECRSILDCCTGTGAWLRDARAAARPDATFDACDLTLEQYDKSHSSADEIFVQDIVQPFAPERHDKYDLVHQRLLTAGIRRDHWVSAIANVAETLKPGGVLNITELNLELVRGSGDPEESEHLKWKNELTREWWQRAGLVHNCADLIPTFMREAGLTNIQAMRVRVPYGAACLSLSMPEYQVESSIRLYGGVSPALKKQWVASGFGTAEEYDAKQEAHEEFLRNEGMWMDVSMVVGIRPI</sequence>
<dbReference type="OrthoDB" id="184880at2759"/>
<dbReference type="Gene3D" id="3.40.50.150">
    <property type="entry name" value="Vaccinia Virus protein VP39"/>
    <property type="match status" value="1"/>
</dbReference>
<evidence type="ECO:0000313" key="1">
    <source>
        <dbReference type="EMBL" id="EPQ52854.1"/>
    </source>
</evidence>
<dbReference type="eggNOG" id="ENOG502SV57">
    <property type="taxonomic scope" value="Eukaryota"/>
</dbReference>
<dbReference type="PANTHER" id="PTHR43591:SF105">
    <property type="entry name" value="METHYLTRANSFERASE DOMAIN-CONTAINING PROTEIN-RELATED"/>
    <property type="match status" value="1"/>
</dbReference>
<dbReference type="Pfam" id="PF13489">
    <property type="entry name" value="Methyltransf_23"/>
    <property type="match status" value="1"/>
</dbReference>
<dbReference type="HOGENOM" id="CLU_064121_0_0_1"/>
<evidence type="ECO:0008006" key="3">
    <source>
        <dbReference type="Google" id="ProtNLM"/>
    </source>
</evidence>
<dbReference type="GeneID" id="19309745"/>
<organism evidence="1 2">
    <name type="scientific">Gloeophyllum trabeum (strain ATCC 11539 / FP-39264 / Madison 617)</name>
    <name type="common">Brown rot fungus</name>
    <dbReference type="NCBI Taxonomy" id="670483"/>
    <lineage>
        <taxon>Eukaryota</taxon>
        <taxon>Fungi</taxon>
        <taxon>Dikarya</taxon>
        <taxon>Basidiomycota</taxon>
        <taxon>Agaricomycotina</taxon>
        <taxon>Agaricomycetes</taxon>
        <taxon>Gloeophyllales</taxon>
        <taxon>Gloeophyllaceae</taxon>
        <taxon>Gloeophyllum</taxon>
    </lineage>
</organism>
<reference evidence="1 2" key="1">
    <citation type="journal article" date="2012" name="Science">
        <title>The Paleozoic origin of enzymatic lignin decomposition reconstructed from 31 fungal genomes.</title>
        <authorList>
            <person name="Floudas D."/>
            <person name="Binder M."/>
            <person name="Riley R."/>
            <person name="Barry K."/>
            <person name="Blanchette R.A."/>
            <person name="Henrissat B."/>
            <person name="Martinez A.T."/>
            <person name="Otillar R."/>
            <person name="Spatafora J.W."/>
            <person name="Yadav J.S."/>
            <person name="Aerts A."/>
            <person name="Benoit I."/>
            <person name="Boyd A."/>
            <person name="Carlson A."/>
            <person name="Copeland A."/>
            <person name="Coutinho P.M."/>
            <person name="de Vries R.P."/>
            <person name="Ferreira P."/>
            <person name="Findley K."/>
            <person name="Foster B."/>
            <person name="Gaskell J."/>
            <person name="Glotzer D."/>
            <person name="Gorecki P."/>
            <person name="Heitman J."/>
            <person name="Hesse C."/>
            <person name="Hori C."/>
            <person name="Igarashi K."/>
            <person name="Jurgens J.A."/>
            <person name="Kallen N."/>
            <person name="Kersten P."/>
            <person name="Kohler A."/>
            <person name="Kuees U."/>
            <person name="Kumar T.K.A."/>
            <person name="Kuo A."/>
            <person name="LaButti K."/>
            <person name="Larrondo L.F."/>
            <person name="Lindquist E."/>
            <person name="Ling A."/>
            <person name="Lombard V."/>
            <person name="Lucas S."/>
            <person name="Lundell T."/>
            <person name="Martin R."/>
            <person name="McLaughlin D.J."/>
            <person name="Morgenstern I."/>
            <person name="Morin E."/>
            <person name="Murat C."/>
            <person name="Nagy L.G."/>
            <person name="Nolan M."/>
            <person name="Ohm R.A."/>
            <person name="Patyshakuliyeva A."/>
            <person name="Rokas A."/>
            <person name="Ruiz-Duenas F.J."/>
            <person name="Sabat G."/>
            <person name="Salamov A."/>
            <person name="Samejima M."/>
            <person name="Schmutz J."/>
            <person name="Slot J.C."/>
            <person name="St John F."/>
            <person name="Stenlid J."/>
            <person name="Sun H."/>
            <person name="Sun S."/>
            <person name="Syed K."/>
            <person name="Tsang A."/>
            <person name="Wiebenga A."/>
            <person name="Young D."/>
            <person name="Pisabarro A."/>
            <person name="Eastwood D.C."/>
            <person name="Martin F."/>
            <person name="Cullen D."/>
            <person name="Grigoriev I.V."/>
            <person name="Hibbett D.S."/>
        </authorList>
    </citation>
    <scope>NUCLEOTIDE SEQUENCE [LARGE SCALE GENOMIC DNA]</scope>
    <source>
        <strain evidence="1 2">ATCC 11539</strain>
    </source>
</reference>
<dbReference type="EMBL" id="KB469307">
    <property type="protein sequence ID" value="EPQ52854.1"/>
    <property type="molecule type" value="Genomic_DNA"/>
</dbReference>
<accession>S7RJN8</accession>
<proteinExistence type="predicted"/>
<dbReference type="RefSeq" id="XP_007869094.1">
    <property type="nucleotide sequence ID" value="XM_007870903.1"/>
</dbReference>
<dbReference type="SUPFAM" id="SSF53335">
    <property type="entry name" value="S-adenosyl-L-methionine-dependent methyltransferases"/>
    <property type="match status" value="1"/>
</dbReference>
<dbReference type="PANTHER" id="PTHR43591">
    <property type="entry name" value="METHYLTRANSFERASE"/>
    <property type="match status" value="1"/>
</dbReference>
<dbReference type="InterPro" id="IPR029063">
    <property type="entry name" value="SAM-dependent_MTases_sf"/>
</dbReference>
<dbReference type="AlphaFoldDB" id="S7RJN8"/>
<keyword evidence="2" id="KW-1185">Reference proteome</keyword>
<dbReference type="GO" id="GO:0008168">
    <property type="term" value="F:methyltransferase activity"/>
    <property type="evidence" value="ECO:0007669"/>
    <property type="project" value="TreeGrafter"/>
</dbReference>
<dbReference type="KEGG" id="gtr:GLOTRDRAFT_95672"/>
<gene>
    <name evidence="1" type="ORF">GLOTRDRAFT_95672</name>
</gene>
<evidence type="ECO:0000313" key="2">
    <source>
        <dbReference type="Proteomes" id="UP000030669"/>
    </source>
</evidence>
<dbReference type="OMA" id="WEIKSEV"/>
<protein>
    <recommendedName>
        <fullName evidence="3">S-adenosyl-L-methionine-dependent methyltransferase</fullName>
    </recommendedName>
</protein>
<dbReference type="Proteomes" id="UP000030669">
    <property type="component" value="Unassembled WGS sequence"/>
</dbReference>
<name>S7RJN8_GLOTA</name>